<keyword evidence="2" id="KW-0964">Secreted</keyword>
<dbReference type="Pfam" id="PF06607">
    <property type="entry name" value="Prokineticin"/>
    <property type="match status" value="1"/>
</dbReference>
<name>A0A3B4APA5_9GOBI</name>
<evidence type="ECO:0000313" key="6">
    <source>
        <dbReference type="Proteomes" id="UP000261520"/>
    </source>
</evidence>
<sequence length="83" mass="9377">TRPEDSLCPQTPGVSVVLSEVRICTKLTQRKTLANSSLQLVPYFLRRQNNICHCLSLWLQTKALFSAPNAVSNVIYAFDLQRL</sequence>
<dbReference type="GO" id="GO:0005576">
    <property type="term" value="C:extracellular region"/>
    <property type="evidence" value="ECO:0007669"/>
    <property type="project" value="UniProtKB-SubCell"/>
</dbReference>
<keyword evidence="3" id="KW-1015">Disulfide bond</keyword>
<feature type="domain" description="Prokineticin" evidence="4">
    <location>
        <begin position="13"/>
        <end position="59"/>
    </location>
</feature>
<organism evidence="5 6">
    <name type="scientific">Periophthalmus magnuspinnatus</name>
    <dbReference type="NCBI Taxonomy" id="409849"/>
    <lineage>
        <taxon>Eukaryota</taxon>
        <taxon>Metazoa</taxon>
        <taxon>Chordata</taxon>
        <taxon>Craniata</taxon>
        <taxon>Vertebrata</taxon>
        <taxon>Euteleostomi</taxon>
        <taxon>Actinopterygii</taxon>
        <taxon>Neopterygii</taxon>
        <taxon>Teleostei</taxon>
        <taxon>Neoteleostei</taxon>
        <taxon>Acanthomorphata</taxon>
        <taxon>Gobiaria</taxon>
        <taxon>Gobiiformes</taxon>
        <taxon>Gobioidei</taxon>
        <taxon>Gobiidae</taxon>
        <taxon>Oxudercinae</taxon>
        <taxon>Periophthalmus</taxon>
    </lineage>
</organism>
<evidence type="ECO:0000313" key="5">
    <source>
        <dbReference type="Ensembl" id="ENSPMGP00000019002.1"/>
    </source>
</evidence>
<evidence type="ECO:0000259" key="4">
    <source>
        <dbReference type="Pfam" id="PF06607"/>
    </source>
</evidence>
<protein>
    <recommendedName>
        <fullName evidence="4">Prokineticin domain-containing protein</fullName>
    </recommendedName>
</protein>
<keyword evidence="6" id="KW-1185">Reference proteome</keyword>
<reference evidence="5" key="2">
    <citation type="submission" date="2025-09" db="UniProtKB">
        <authorList>
            <consortium name="Ensembl"/>
        </authorList>
    </citation>
    <scope>IDENTIFICATION</scope>
</reference>
<evidence type="ECO:0000256" key="1">
    <source>
        <dbReference type="ARBA" id="ARBA00004613"/>
    </source>
</evidence>
<proteinExistence type="predicted"/>
<dbReference type="Ensembl" id="ENSPMGT00000020264.1">
    <property type="protein sequence ID" value="ENSPMGP00000019002.1"/>
    <property type="gene ID" value="ENSPMGG00000015468.1"/>
</dbReference>
<comment type="subcellular location">
    <subcellularLocation>
        <location evidence="1">Secreted</location>
    </subcellularLocation>
</comment>
<dbReference type="AlphaFoldDB" id="A0A3B4APA5"/>
<dbReference type="InterPro" id="IPR023569">
    <property type="entry name" value="Prokineticin_domain"/>
</dbReference>
<accession>A0A3B4APA5</accession>
<evidence type="ECO:0000256" key="2">
    <source>
        <dbReference type="ARBA" id="ARBA00022525"/>
    </source>
</evidence>
<dbReference type="Proteomes" id="UP000261520">
    <property type="component" value="Unplaced"/>
</dbReference>
<reference evidence="5" key="1">
    <citation type="submission" date="2025-08" db="UniProtKB">
        <authorList>
            <consortium name="Ensembl"/>
        </authorList>
    </citation>
    <scope>IDENTIFICATION</scope>
</reference>
<evidence type="ECO:0000256" key="3">
    <source>
        <dbReference type="ARBA" id="ARBA00023157"/>
    </source>
</evidence>